<reference evidence="1" key="1">
    <citation type="submission" date="2021-12" db="EMBL/GenBank/DDBJ databases">
        <title>Enterovibrio ZSDZ35 sp. nov. and Enterovibrio ZSDZ42 sp. nov., isolated from coastal seawater in Qingdao.</title>
        <authorList>
            <person name="Zhang P."/>
        </authorList>
    </citation>
    <scope>NUCLEOTIDE SEQUENCE</scope>
    <source>
        <strain evidence="1">ZSDZ35</strain>
    </source>
</reference>
<dbReference type="Pfam" id="PF07254">
    <property type="entry name" value="Cpta_toxin"/>
    <property type="match status" value="1"/>
</dbReference>
<gene>
    <name evidence="1" type="ORF">LRP49_17180</name>
</gene>
<evidence type="ECO:0008006" key="3">
    <source>
        <dbReference type="Google" id="ProtNLM"/>
    </source>
</evidence>
<dbReference type="EMBL" id="JAJUBB010000014">
    <property type="protein sequence ID" value="MDD1782909.1"/>
    <property type="molecule type" value="Genomic_DNA"/>
</dbReference>
<organism evidence="1 2">
    <name type="scientific">Enterovibrio qingdaonensis</name>
    <dbReference type="NCBI Taxonomy" id="2899818"/>
    <lineage>
        <taxon>Bacteria</taxon>
        <taxon>Pseudomonadati</taxon>
        <taxon>Pseudomonadota</taxon>
        <taxon>Gammaproteobacteria</taxon>
        <taxon>Vibrionales</taxon>
        <taxon>Vibrionaceae</taxon>
        <taxon>Enterovibrio</taxon>
    </lineage>
</organism>
<dbReference type="InterPro" id="IPR009883">
    <property type="entry name" value="YgfX"/>
</dbReference>
<name>A0ABT5QQN9_9GAMM</name>
<proteinExistence type="predicted"/>
<evidence type="ECO:0000313" key="2">
    <source>
        <dbReference type="Proteomes" id="UP001149821"/>
    </source>
</evidence>
<comment type="caution">
    <text evidence="1">The sequence shown here is derived from an EMBL/GenBank/DDBJ whole genome shotgun (WGS) entry which is preliminary data.</text>
</comment>
<keyword evidence="2" id="KW-1185">Reference proteome</keyword>
<evidence type="ECO:0000313" key="1">
    <source>
        <dbReference type="EMBL" id="MDD1782909.1"/>
    </source>
</evidence>
<sequence>MTLLLLSAGVWPLEIKTLLVVFLGKELQRCRRYIFSMTGNFSLHIDGHCYWRNSEFQVGQITFQCPLGFVLEVGELHNVKRIPLMFDAFPAQDFRHISRICLELKG</sequence>
<dbReference type="Proteomes" id="UP001149821">
    <property type="component" value="Unassembled WGS sequence"/>
</dbReference>
<accession>A0ABT5QQN9</accession>
<protein>
    <recommendedName>
        <fullName evidence="3">Galectin</fullName>
    </recommendedName>
</protein>